<dbReference type="EMBL" id="CAJFDI010000006">
    <property type="protein sequence ID" value="CAD5234755.1"/>
    <property type="molecule type" value="Genomic_DNA"/>
</dbReference>
<feature type="domain" description="Metallo-beta-lactamase" evidence="2">
    <location>
        <begin position="722"/>
        <end position="867"/>
    </location>
</feature>
<dbReference type="GO" id="GO:0006888">
    <property type="term" value="P:endoplasmic reticulum to Golgi vesicle-mediated transport"/>
    <property type="evidence" value="ECO:0007669"/>
    <property type="project" value="InterPro"/>
</dbReference>
<comment type="caution">
    <text evidence="3">The sequence shown here is derived from an EMBL/GenBank/DDBJ whole genome shotgun (WGS) entry which is preliminary data.</text>
</comment>
<dbReference type="Pfam" id="PF04437">
    <property type="entry name" value="RINT1_TIP1"/>
    <property type="match status" value="1"/>
</dbReference>
<dbReference type="InterPro" id="IPR036866">
    <property type="entry name" value="RibonucZ/Hydroxyglut_hydro"/>
</dbReference>
<dbReference type="SMR" id="A0A7I8X2X9"/>
<dbReference type="AlphaFoldDB" id="A0A7I8X2X9"/>
<dbReference type="Gene3D" id="1.20.58.1420">
    <property type="entry name" value="Dsl1p vesicle tethering complex, Tip20p subunit, domain B"/>
    <property type="match status" value="1"/>
</dbReference>
<dbReference type="PROSITE" id="PS51386">
    <property type="entry name" value="RINT1_TIP20"/>
    <property type="match status" value="1"/>
</dbReference>
<gene>
    <name evidence="3" type="ORF">BXYJ_LOCUS14846</name>
</gene>
<dbReference type="SMART" id="SM00849">
    <property type="entry name" value="Lactamase_B"/>
    <property type="match status" value="1"/>
</dbReference>
<dbReference type="GO" id="GO:0006890">
    <property type="term" value="P:retrograde vesicle-mediated transport, Golgi to endoplasmic reticulum"/>
    <property type="evidence" value="ECO:0007669"/>
    <property type="project" value="InterPro"/>
</dbReference>
<dbReference type="InterPro" id="IPR042042">
    <property type="entry name" value="Tip20p_domB"/>
</dbReference>
<dbReference type="PANTHER" id="PTHR13520:SF0">
    <property type="entry name" value="RAD50-INTERACTING PROTEIN 1"/>
    <property type="match status" value="1"/>
</dbReference>
<sequence>MCMSLENNLEEFRSVEESKVRKRLAALPRDRIYDYFDGIDSVLKDLNEQRLELEADEALRIENLRETRALCNSARKELDSLKEKLLHTVKSHENERSEAMKSIHSKAPDLVDYVQKLSEMKARLIELKFAQPFEMELENIKVALVSRDYDSVLSRYEATILETSRVPSSVAKQFEQKAGLLDDFLVVALQKDLYQLYQKIRFPFEFSIDFRAVRSDLETSVQILRCLHIISNRKREKSVVELLSLVTKLFEDRFNFHFWGTNKTNNPAKPEWFFKQVLDWISYNGDYFSVYLQRVCDMFDCEETADGIFIKCLIMKVKDKVQSLLTKGSFMSNRIMFSHLLDESIAFSNEINQLCENGGGLPDIMSLFMKTEIIDEWVELEKDAIAVGIDEVLADPHAYECRFEEARDIDKFIVPNFASTFIILMKSMSERYMMITVAFLRSRFLKHQLLIIDEFLSRIARIFHETESPWHVPYPALMNSVWFIGVVLEEWNSEDQFIELSGIEGKQSLARGPFDESADLYRHEWRKRAKHLITSFRNIISNKVRVYAAQNWFQMNHSKPLDFSPSLSDFVDEISQRIRWLRDNISEDSRLSLYHLINFEVWDCLMVEVVSSNSFTHKAAAQMLFDFQEGLIPLLNKAFIPSKRSLNQESGFRHFSVLKEKRCCEVLNVLRLLALPSPTAILLRDEVQRIPESMVHEKTAPFGIVLETGYSNTDDEGVYHASGTVTQIRSDKINLLVDVGKPGTELPEVVGALDCILITHWHSDHCGRLLDFKGVEAPDAEGFEKLIKAKCSVENEFQLLNLSGHSSQDLALVIRGNSKDPIIVCGDLFEDEKEFRSCWRSVEGNEALQTARLALLALDPFILIPGHGPPFLVRTSREVVVFGDIKIKVLTTTPCLQCLIWTDGKFVMVNCCHEVIDPEYVSDVIILKPTPCSTKYLARYGRSRVYMDTDVLTYPDIYERLDQSNQPLSGRLRLVNTGAETISIQIMDDGIVRHVIKHTGR</sequence>
<dbReference type="InterPro" id="IPR042044">
    <property type="entry name" value="EXOC6PINT-1/Sec15/Tip20_C_dom2"/>
</dbReference>
<evidence type="ECO:0000313" key="3">
    <source>
        <dbReference type="EMBL" id="CAD5234755.1"/>
    </source>
</evidence>
<dbReference type="Gene3D" id="1.20.58.670">
    <property type="entry name" value="Dsl1p vesicle tethering complex, Tip20p subunit, domain D"/>
    <property type="match status" value="1"/>
</dbReference>
<evidence type="ECO:0000313" key="4">
    <source>
        <dbReference type="Proteomes" id="UP000659654"/>
    </source>
</evidence>
<dbReference type="Proteomes" id="UP000659654">
    <property type="component" value="Unassembled WGS sequence"/>
</dbReference>
<proteinExistence type="predicted"/>
<dbReference type="PANTHER" id="PTHR13520">
    <property type="entry name" value="RAD50-INTERACTING PROTEIN 1 RINT-1"/>
    <property type="match status" value="1"/>
</dbReference>
<name>A0A7I8X2X9_BURXY</name>
<dbReference type="EMBL" id="CAJFCV020000006">
    <property type="protein sequence ID" value="CAG9130737.1"/>
    <property type="molecule type" value="Genomic_DNA"/>
</dbReference>
<dbReference type="Gene3D" id="3.60.15.10">
    <property type="entry name" value="Ribonuclease Z/Hydroxyacylglutathione hydrolase-like"/>
    <property type="match status" value="1"/>
</dbReference>
<keyword evidence="4" id="KW-1185">Reference proteome</keyword>
<protein>
    <submittedName>
        <fullName evidence="3">(pine wood nematode) hypothetical protein</fullName>
    </submittedName>
</protein>
<dbReference type="GO" id="GO:0070939">
    <property type="term" value="C:Dsl1/NZR complex"/>
    <property type="evidence" value="ECO:0007669"/>
    <property type="project" value="InterPro"/>
</dbReference>
<dbReference type="SUPFAM" id="SSF56281">
    <property type="entry name" value="Metallo-hydrolase/oxidoreductase"/>
    <property type="match status" value="1"/>
</dbReference>
<dbReference type="InterPro" id="IPR001279">
    <property type="entry name" value="Metallo-B-lactamas"/>
</dbReference>
<dbReference type="GO" id="GO:0060628">
    <property type="term" value="P:regulation of ER to Golgi vesicle-mediated transport"/>
    <property type="evidence" value="ECO:0007669"/>
    <property type="project" value="TreeGrafter"/>
</dbReference>
<evidence type="ECO:0000256" key="1">
    <source>
        <dbReference type="SAM" id="Coils"/>
    </source>
</evidence>
<keyword evidence="1" id="KW-0175">Coiled coil</keyword>
<evidence type="ECO:0000259" key="2">
    <source>
        <dbReference type="SMART" id="SM00849"/>
    </source>
</evidence>
<feature type="coiled-coil region" evidence="1">
    <location>
        <begin position="64"/>
        <end position="95"/>
    </location>
</feature>
<organism evidence="3 4">
    <name type="scientific">Bursaphelenchus xylophilus</name>
    <name type="common">Pinewood nematode worm</name>
    <name type="synonym">Aphelenchoides xylophilus</name>
    <dbReference type="NCBI Taxonomy" id="6326"/>
    <lineage>
        <taxon>Eukaryota</taxon>
        <taxon>Metazoa</taxon>
        <taxon>Ecdysozoa</taxon>
        <taxon>Nematoda</taxon>
        <taxon>Chromadorea</taxon>
        <taxon>Rhabditida</taxon>
        <taxon>Tylenchina</taxon>
        <taxon>Tylenchomorpha</taxon>
        <taxon>Aphelenchoidea</taxon>
        <taxon>Aphelenchoididae</taxon>
        <taxon>Bursaphelenchus</taxon>
    </lineage>
</organism>
<dbReference type="InterPro" id="IPR007528">
    <property type="entry name" value="RINT1_Tip20"/>
</dbReference>
<dbReference type="OrthoDB" id="239865at2759"/>
<reference evidence="3" key="1">
    <citation type="submission" date="2020-09" db="EMBL/GenBank/DDBJ databases">
        <authorList>
            <person name="Kikuchi T."/>
        </authorList>
    </citation>
    <scope>NUCLEOTIDE SEQUENCE</scope>
    <source>
        <strain evidence="3">Ka4C1</strain>
    </source>
</reference>
<dbReference type="Proteomes" id="UP000582659">
    <property type="component" value="Unassembled WGS sequence"/>
</dbReference>
<accession>A0A7I8X2X9</accession>